<dbReference type="AlphaFoldDB" id="A0A9X0W794"/>
<dbReference type="Gene3D" id="1.10.10.10">
    <property type="entry name" value="Winged helix-like DNA-binding domain superfamily/Winged helix DNA-binding domain"/>
    <property type="match status" value="3"/>
</dbReference>
<evidence type="ECO:0000313" key="10">
    <source>
        <dbReference type="Proteomes" id="UP001138768"/>
    </source>
</evidence>
<evidence type="ECO:0000256" key="3">
    <source>
        <dbReference type="ARBA" id="ARBA00018111"/>
    </source>
</evidence>
<protein>
    <recommendedName>
        <fullName evidence="3 5">Regulatory protein RecX</fullName>
    </recommendedName>
</protein>
<keyword evidence="4 5" id="KW-0963">Cytoplasm</keyword>
<evidence type="ECO:0000259" key="8">
    <source>
        <dbReference type="Pfam" id="PF21982"/>
    </source>
</evidence>
<dbReference type="GO" id="GO:0006282">
    <property type="term" value="P:regulation of DNA repair"/>
    <property type="evidence" value="ECO:0007669"/>
    <property type="project" value="UniProtKB-UniRule"/>
</dbReference>
<comment type="caution">
    <text evidence="9">The sequence shown here is derived from an EMBL/GenBank/DDBJ whole genome shotgun (WGS) entry which is preliminary data.</text>
</comment>
<comment type="similarity">
    <text evidence="2 5">Belongs to the RecX family.</text>
</comment>
<dbReference type="Proteomes" id="UP001138768">
    <property type="component" value="Unassembled WGS sequence"/>
</dbReference>
<accession>A0A9X0W794</accession>
<evidence type="ECO:0000313" key="9">
    <source>
        <dbReference type="EMBL" id="MBK1618327.1"/>
    </source>
</evidence>
<dbReference type="InterPro" id="IPR053926">
    <property type="entry name" value="RecX_HTH_1st"/>
</dbReference>
<evidence type="ECO:0000256" key="2">
    <source>
        <dbReference type="ARBA" id="ARBA00009695"/>
    </source>
</evidence>
<comment type="function">
    <text evidence="5">Modulates RecA activity.</text>
</comment>
<organism evidence="9 10">
    <name type="scientific">Lamprobacter modestohalophilus</name>
    <dbReference type="NCBI Taxonomy" id="1064514"/>
    <lineage>
        <taxon>Bacteria</taxon>
        <taxon>Pseudomonadati</taxon>
        <taxon>Pseudomonadota</taxon>
        <taxon>Gammaproteobacteria</taxon>
        <taxon>Chromatiales</taxon>
        <taxon>Chromatiaceae</taxon>
        <taxon>Lamprobacter</taxon>
    </lineage>
</organism>
<dbReference type="InterPro" id="IPR053924">
    <property type="entry name" value="RecX_HTH_2nd"/>
</dbReference>
<dbReference type="InterPro" id="IPR053925">
    <property type="entry name" value="RecX_HTH_3rd"/>
</dbReference>
<dbReference type="Pfam" id="PF21981">
    <property type="entry name" value="RecX_HTH3"/>
    <property type="match status" value="1"/>
</dbReference>
<feature type="domain" description="RecX third three-helical" evidence="7">
    <location>
        <begin position="113"/>
        <end position="156"/>
    </location>
</feature>
<dbReference type="RefSeq" id="WP_200241490.1">
    <property type="nucleotide sequence ID" value="NZ_NRRY01000009.1"/>
</dbReference>
<evidence type="ECO:0000259" key="7">
    <source>
        <dbReference type="Pfam" id="PF21981"/>
    </source>
</evidence>
<feature type="domain" description="RecX second three-helical" evidence="6">
    <location>
        <begin position="65"/>
        <end position="102"/>
    </location>
</feature>
<dbReference type="Pfam" id="PF21982">
    <property type="entry name" value="RecX_HTH1"/>
    <property type="match status" value="1"/>
</dbReference>
<dbReference type="InterPro" id="IPR003783">
    <property type="entry name" value="Regulatory_RecX"/>
</dbReference>
<dbReference type="InterPro" id="IPR036388">
    <property type="entry name" value="WH-like_DNA-bd_sf"/>
</dbReference>
<dbReference type="HAMAP" id="MF_01114">
    <property type="entry name" value="RecX"/>
    <property type="match status" value="1"/>
</dbReference>
<proteinExistence type="inferred from homology"/>
<dbReference type="GO" id="GO:0005737">
    <property type="term" value="C:cytoplasm"/>
    <property type="evidence" value="ECO:0007669"/>
    <property type="project" value="UniProtKB-SubCell"/>
</dbReference>
<evidence type="ECO:0000259" key="6">
    <source>
        <dbReference type="Pfam" id="PF02631"/>
    </source>
</evidence>
<dbReference type="PANTHER" id="PTHR33602">
    <property type="entry name" value="REGULATORY PROTEIN RECX FAMILY PROTEIN"/>
    <property type="match status" value="1"/>
</dbReference>
<keyword evidence="10" id="KW-1185">Reference proteome</keyword>
<evidence type="ECO:0000256" key="5">
    <source>
        <dbReference type="HAMAP-Rule" id="MF_01114"/>
    </source>
</evidence>
<feature type="domain" description="RecX first three-helical" evidence="8">
    <location>
        <begin position="22"/>
        <end position="56"/>
    </location>
</feature>
<dbReference type="EMBL" id="NRRY01000009">
    <property type="protein sequence ID" value="MBK1618327.1"/>
    <property type="molecule type" value="Genomic_DNA"/>
</dbReference>
<dbReference type="Pfam" id="PF02631">
    <property type="entry name" value="RecX_HTH2"/>
    <property type="match status" value="1"/>
</dbReference>
<evidence type="ECO:0000256" key="1">
    <source>
        <dbReference type="ARBA" id="ARBA00004496"/>
    </source>
</evidence>
<gene>
    <name evidence="5" type="primary">recX</name>
    <name evidence="9" type="ORF">CKO42_07715</name>
</gene>
<dbReference type="PANTHER" id="PTHR33602:SF1">
    <property type="entry name" value="REGULATORY PROTEIN RECX FAMILY PROTEIN"/>
    <property type="match status" value="1"/>
</dbReference>
<comment type="subcellular location">
    <subcellularLocation>
        <location evidence="1 5">Cytoplasm</location>
    </subcellularLocation>
</comment>
<reference evidence="9 10" key="1">
    <citation type="journal article" date="2020" name="Microorganisms">
        <title>Osmotic Adaptation and Compatible Solute Biosynthesis of Phototrophic Bacteria as Revealed from Genome Analyses.</title>
        <authorList>
            <person name="Imhoff J.F."/>
            <person name="Rahn T."/>
            <person name="Kunzel S."/>
            <person name="Keller A."/>
            <person name="Neulinger S.C."/>
        </authorList>
    </citation>
    <scope>NUCLEOTIDE SEQUENCE [LARGE SCALE GENOMIC DNA]</scope>
    <source>
        <strain evidence="9 10">DSM 25653</strain>
    </source>
</reference>
<name>A0A9X0W794_9GAMM</name>
<sequence>MGDPAPAEPLPAGALRDEIQSRALKLLTTREHSRLELARKLRQRGYPAAEVETVLDALVTNDLLSEERLMAAYVAERLGKGFGPVRIRFELREKGLSDEQIQPYLDQEEASLVESLRLAYRKRFGDEPISDRRELAKRSRFLEYRGFPSHLIARFLTSIQSPPSMQSPQ</sequence>
<evidence type="ECO:0000256" key="4">
    <source>
        <dbReference type="ARBA" id="ARBA00022490"/>
    </source>
</evidence>